<accession>A0A103XU42</accession>
<keyword evidence="6" id="KW-0333">Golgi apparatus</keyword>
<dbReference type="GO" id="GO:0000139">
    <property type="term" value="C:Golgi membrane"/>
    <property type="evidence" value="ECO:0007669"/>
    <property type="project" value="UniProtKB-SubCell"/>
</dbReference>
<keyword evidence="7" id="KW-0472">Membrane</keyword>
<dbReference type="InterPro" id="IPR029044">
    <property type="entry name" value="Nucleotide-diphossugar_trans"/>
</dbReference>
<keyword evidence="5" id="KW-1133">Transmembrane helix</keyword>
<keyword evidence="9" id="KW-1185">Reference proteome</keyword>
<dbReference type="Gene3D" id="3.90.550.10">
    <property type="entry name" value="Spore Coat Polysaccharide Biosynthesis Protein SpsA, Chain A"/>
    <property type="match status" value="1"/>
</dbReference>
<dbReference type="Gramene" id="KVH96886">
    <property type="protein sequence ID" value="KVH96886"/>
    <property type="gene ID" value="Ccrd_001022"/>
</dbReference>
<evidence type="ECO:0000256" key="5">
    <source>
        <dbReference type="ARBA" id="ARBA00022989"/>
    </source>
</evidence>
<keyword evidence="3" id="KW-0808">Transferase</keyword>
<dbReference type="Proteomes" id="UP000243975">
    <property type="component" value="Unassembled WGS sequence"/>
</dbReference>
<evidence type="ECO:0000313" key="9">
    <source>
        <dbReference type="Proteomes" id="UP000243975"/>
    </source>
</evidence>
<comment type="caution">
    <text evidence="8">The sequence shown here is derived from an EMBL/GenBank/DDBJ whole genome shotgun (WGS) entry which is preliminary data.</text>
</comment>
<feature type="non-terminal residue" evidence="8">
    <location>
        <position position="1"/>
    </location>
</feature>
<dbReference type="PANTHER" id="PTHR32044:SF80">
    <property type="entry name" value="XYLOGLUCAN GLYCOSYLTRANSFERASE 2-RELATED"/>
    <property type="match status" value="1"/>
</dbReference>
<evidence type="ECO:0000256" key="6">
    <source>
        <dbReference type="ARBA" id="ARBA00023034"/>
    </source>
</evidence>
<dbReference type="GO" id="GO:0016757">
    <property type="term" value="F:glycosyltransferase activity"/>
    <property type="evidence" value="ECO:0007669"/>
    <property type="project" value="UniProtKB-KW"/>
</dbReference>
<protein>
    <recommendedName>
        <fullName evidence="10">Glycosyltransferase 2-like domain-containing protein</fullName>
    </recommendedName>
</protein>
<organism evidence="8 9">
    <name type="scientific">Cynara cardunculus var. scolymus</name>
    <name type="common">Globe artichoke</name>
    <name type="synonym">Cynara scolymus</name>
    <dbReference type="NCBI Taxonomy" id="59895"/>
    <lineage>
        <taxon>Eukaryota</taxon>
        <taxon>Viridiplantae</taxon>
        <taxon>Streptophyta</taxon>
        <taxon>Embryophyta</taxon>
        <taxon>Tracheophyta</taxon>
        <taxon>Spermatophyta</taxon>
        <taxon>Magnoliopsida</taxon>
        <taxon>eudicotyledons</taxon>
        <taxon>Gunneridae</taxon>
        <taxon>Pentapetalae</taxon>
        <taxon>asterids</taxon>
        <taxon>campanulids</taxon>
        <taxon>Asterales</taxon>
        <taxon>Asteraceae</taxon>
        <taxon>Carduoideae</taxon>
        <taxon>Cardueae</taxon>
        <taxon>Carduinae</taxon>
        <taxon>Cynara</taxon>
    </lineage>
</organism>
<evidence type="ECO:0000313" key="8">
    <source>
        <dbReference type="EMBL" id="KVH96886.1"/>
    </source>
</evidence>
<evidence type="ECO:0000256" key="1">
    <source>
        <dbReference type="ARBA" id="ARBA00004394"/>
    </source>
</evidence>
<dbReference type="AlphaFoldDB" id="A0A103XU42"/>
<sequence>MMVICRIVRNWDWYKQGVNGIFLNFFGFNGTAGVWRIKTLEDCGGCLEKTIVDDMDIVVRAYLHGWKMTFLNDVEILEKDLAHSFLRLSLF</sequence>
<evidence type="ECO:0008006" key="10">
    <source>
        <dbReference type="Google" id="ProtNLM"/>
    </source>
</evidence>
<gene>
    <name evidence="8" type="ORF">Ccrd_001022</name>
</gene>
<dbReference type="EMBL" id="LEKV01004126">
    <property type="protein sequence ID" value="KVH96886.1"/>
    <property type="molecule type" value="Genomic_DNA"/>
</dbReference>
<keyword evidence="4" id="KW-0812">Transmembrane</keyword>
<reference evidence="8 9" key="1">
    <citation type="journal article" date="2016" name="Sci. Rep.">
        <title>The genome sequence of the outbreeding globe artichoke constructed de novo incorporating a phase-aware low-pass sequencing strategy of F1 progeny.</title>
        <authorList>
            <person name="Scaglione D."/>
            <person name="Reyes-Chin-Wo S."/>
            <person name="Acquadro A."/>
            <person name="Froenicke L."/>
            <person name="Portis E."/>
            <person name="Beitel C."/>
            <person name="Tirone M."/>
            <person name="Mauro R."/>
            <person name="Lo Monaco A."/>
            <person name="Mauromicale G."/>
            <person name="Faccioli P."/>
            <person name="Cattivelli L."/>
            <person name="Rieseberg L."/>
            <person name="Michelmore R."/>
            <person name="Lanteri S."/>
        </authorList>
    </citation>
    <scope>NUCLEOTIDE SEQUENCE [LARGE SCALE GENOMIC DNA]</scope>
    <source>
        <strain evidence="8">2C</strain>
    </source>
</reference>
<proteinExistence type="predicted"/>
<dbReference type="PANTHER" id="PTHR32044">
    <property type="entry name" value="GLUCOMANNAN 4-BETA-MANNOSYLTRANSFERASE 9"/>
    <property type="match status" value="1"/>
</dbReference>
<evidence type="ECO:0000256" key="3">
    <source>
        <dbReference type="ARBA" id="ARBA00022679"/>
    </source>
</evidence>
<evidence type="ECO:0000256" key="2">
    <source>
        <dbReference type="ARBA" id="ARBA00022676"/>
    </source>
</evidence>
<name>A0A103XU42_CYNCS</name>
<dbReference type="SUPFAM" id="SSF53448">
    <property type="entry name" value="Nucleotide-diphospho-sugar transferases"/>
    <property type="match status" value="1"/>
</dbReference>
<evidence type="ECO:0000256" key="7">
    <source>
        <dbReference type="ARBA" id="ARBA00023136"/>
    </source>
</evidence>
<keyword evidence="2" id="KW-0328">Glycosyltransferase</keyword>
<dbReference type="STRING" id="59895.A0A103XU42"/>
<comment type="subcellular location">
    <subcellularLocation>
        <location evidence="1">Golgi apparatus membrane</location>
    </subcellularLocation>
</comment>
<evidence type="ECO:0000256" key="4">
    <source>
        <dbReference type="ARBA" id="ARBA00022692"/>
    </source>
</evidence>